<evidence type="ECO:0000259" key="1">
    <source>
        <dbReference type="PROSITE" id="PS50851"/>
    </source>
</evidence>
<dbReference type="SUPFAM" id="SSF50341">
    <property type="entry name" value="CheW-like"/>
    <property type="match status" value="1"/>
</dbReference>
<comment type="caution">
    <text evidence="2">The sequence shown here is derived from an EMBL/GenBank/DDBJ whole genome shotgun (WGS) entry which is preliminary data.</text>
</comment>
<dbReference type="GO" id="GO:0005829">
    <property type="term" value="C:cytosol"/>
    <property type="evidence" value="ECO:0007669"/>
    <property type="project" value="TreeGrafter"/>
</dbReference>
<feature type="domain" description="CheW-like" evidence="1">
    <location>
        <begin position="24"/>
        <end position="165"/>
    </location>
</feature>
<dbReference type="AlphaFoldDB" id="A0A644W1E8"/>
<dbReference type="InterPro" id="IPR002545">
    <property type="entry name" value="CheW-lke_dom"/>
</dbReference>
<dbReference type="Gene3D" id="2.40.50.180">
    <property type="entry name" value="CheA-289, Domain 4"/>
    <property type="match status" value="1"/>
</dbReference>
<dbReference type="InterPro" id="IPR036061">
    <property type="entry name" value="CheW-like_dom_sf"/>
</dbReference>
<dbReference type="InterPro" id="IPR039315">
    <property type="entry name" value="CheW"/>
</dbReference>
<name>A0A644W1E8_9ZZZZ</name>
<evidence type="ECO:0000313" key="2">
    <source>
        <dbReference type="EMBL" id="MPL97398.1"/>
    </source>
</evidence>
<dbReference type="Gene3D" id="2.30.30.40">
    <property type="entry name" value="SH3 Domains"/>
    <property type="match status" value="1"/>
</dbReference>
<organism evidence="2">
    <name type="scientific">bioreactor metagenome</name>
    <dbReference type="NCBI Taxonomy" id="1076179"/>
    <lineage>
        <taxon>unclassified sequences</taxon>
        <taxon>metagenomes</taxon>
        <taxon>ecological metagenomes</taxon>
    </lineage>
</organism>
<dbReference type="PANTHER" id="PTHR22617">
    <property type="entry name" value="CHEMOTAXIS SENSOR HISTIDINE KINASE-RELATED"/>
    <property type="match status" value="1"/>
</dbReference>
<dbReference type="EMBL" id="VSSQ01000554">
    <property type="protein sequence ID" value="MPL97398.1"/>
    <property type="molecule type" value="Genomic_DNA"/>
</dbReference>
<reference evidence="2" key="1">
    <citation type="submission" date="2019-08" db="EMBL/GenBank/DDBJ databases">
        <authorList>
            <person name="Kucharzyk K."/>
            <person name="Murdoch R.W."/>
            <person name="Higgins S."/>
            <person name="Loffler F."/>
        </authorList>
    </citation>
    <scope>NUCLEOTIDE SEQUENCE</scope>
</reference>
<dbReference type="GO" id="GO:0007165">
    <property type="term" value="P:signal transduction"/>
    <property type="evidence" value="ECO:0007669"/>
    <property type="project" value="InterPro"/>
</dbReference>
<proteinExistence type="predicted"/>
<dbReference type="PANTHER" id="PTHR22617:SF23">
    <property type="entry name" value="CHEMOTAXIS PROTEIN CHEW"/>
    <property type="match status" value="1"/>
</dbReference>
<dbReference type="Pfam" id="PF01584">
    <property type="entry name" value="CheW"/>
    <property type="match status" value="1"/>
</dbReference>
<sequence>MEMLRKGNFQMDEVLENATSTDDIQEYLIFTVDSIDFGIEIGLVQEIIKMQPISPVPNALPFCKGIINIRGTIVPVIDMRLKLGFEAAEYNERTCIIITKLDSELIGVIVDMVKDVIRILEENLSEMPAINTDLERKSYTSKIACIDGKIKQILDVDSVFGIGAE</sequence>
<dbReference type="PROSITE" id="PS50851">
    <property type="entry name" value="CHEW"/>
    <property type="match status" value="1"/>
</dbReference>
<gene>
    <name evidence="2" type="ORF">SDC9_43589</name>
</gene>
<protein>
    <recommendedName>
        <fullName evidence="1">CheW-like domain-containing protein</fullName>
    </recommendedName>
</protein>
<dbReference type="SMART" id="SM00260">
    <property type="entry name" value="CheW"/>
    <property type="match status" value="1"/>
</dbReference>
<accession>A0A644W1E8</accession>
<dbReference type="GO" id="GO:0006935">
    <property type="term" value="P:chemotaxis"/>
    <property type="evidence" value="ECO:0007669"/>
    <property type="project" value="InterPro"/>
</dbReference>